<dbReference type="AlphaFoldDB" id="A0A067NCK0"/>
<feature type="region of interest" description="Disordered" evidence="1">
    <location>
        <begin position="350"/>
        <end position="379"/>
    </location>
</feature>
<proteinExistence type="predicted"/>
<dbReference type="EMBL" id="KL198016">
    <property type="protein sequence ID" value="KDQ21516.1"/>
    <property type="molecule type" value="Genomic_DNA"/>
</dbReference>
<organism evidence="2 3">
    <name type="scientific">Botryobasidium botryosum (strain FD-172 SS1)</name>
    <dbReference type="NCBI Taxonomy" id="930990"/>
    <lineage>
        <taxon>Eukaryota</taxon>
        <taxon>Fungi</taxon>
        <taxon>Dikarya</taxon>
        <taxon>Basidiomycota</taxon>
        <taxon>Agaricomycotina</taxon>
        <taxon>Agaricomycetes</taxon>
        <taxon>Cantharellales</taxon>
        <taxon>Botryobasidiaceae</taxon>
        <taxon>Botryobasidium</taxon>
    </lineage>
</organism>
<feature type="region of interest" description="Disordered" evidence="1">
    <location>
        <begin position="260"/>
        <end position="282"/>
    </location>
</feature>
<keyword evidence="3" id="KW-1185">Reference proteome</keyword>
<feature type="compositionally biased region" description="Low complexity" evidence="1">
    <location>
        <begin position="211"/>
        <end position="222"/>
    </location>
</feature>
<name>A0A067NCK0_BOTB1</name>
<evidence type="ECO:0000313" key="3">
    <source>
        <dbReference type="Proteomes" id="UP000027195"/>
    </source>
</evidence>
<evidence type="ECO:0000313" key="2">
    <source>
        <dbReference type="EMBL" id="KDQ21516.1"/>
    </source>
</evidence>
<gene>
    <name evidence="2" type="ORF">BOTBODRAFT_205589</name>
</gene>
<evidence type="ECO:0000256" key="1">
    <source>
        <dbReference type="SAM" id="MobiDB-lite"/>
    </source>
</evidence>
<dbReference type="InParanoid" id="A0A067NCK0"/>
<protein>
    <submittedName>
        <fullName evidence="2">Uncharacterized protein</fullName>
    </submittedName>
</protein>
<reference evidence="3" key="1">
    <citation type="journal article" date="2014" name="Proc. Natl. Acad. Sci. U.S.A.">
        <title>Extensive sampling of basidiomycete genomes demonstrates inadequacy of the white-rot/brown-rot paradigm for wood decay fungi.</title>
        <authorList>
            <person name="Riley R."/>
            <person name="Salamov A.A."/>
            <person name="Brown D.W."/>
            <person name="Nagy L.G."/>
            <person name="Floudas D."/>
            <person name="Held B.W."/>
            <person name="Levasseur A."/>
            <person name="Lombard V."/>
            <person name="Morin E."/>
            <person name="Otillar R."/>
            <person name="Lindquist E.A."/>
            <person name="Sun H."/>
            <person name="LaButti K.M."/>
            <person name="Schmutz J."/>
            <person name="Jabbour D."/>
            <person name="Luo H."/>
            <person name="Baker S.E."/>
            <person name="Pisabarro A.G."/>
            <person name="Walton J.D."/>
            <person name="Blanchette R.A."/>
            <person name="Henrissat B."/>
            <person name="Martin F."/>
            <person name="Cullen D."/>
            <person name="Hibbett D.S."/>
            <person name="Grigoriev I.V."/>
        </authorList>
    </citation>
    <scope>NUCLEOTIDE SEQUENCE [LARGE SCALE GENOMIC DNA]</scope>
    <source>
        <strain evidence="3">FD-172 SS1</strain>
    </source>
</reference>
<sequence length="448" mass="49115">MQEPLKTLLPMLVSFLVGFLFADPFFDGLRSSGPETVTASHGLSLDKKPPSYDVGSSARQSRLWTQKLAHQSMHSNMAQSTQTFGNKAFKDLPRGLPATFEHALPECPLSCRSGSATTSLGVRASLVCCSLFFLWSYWAYRRLSSRMYDLESQHELNLSTNVRSPSERTLPKHIRPTAANIVPTFSPNQLASTSPCPKADPLPTGPAACEPLSPASSRSSSPSFLFSPLGDIRLSPYRPWEWDPVEGLSDDEDHRDMLLPKRTDIGPPQTPAKRAPASDSTRQWEPIFGRSLRDKLLAPGSPLLLPQRMEHARNPFLAASADIPDGSTPADYFAGKLKKVFDFDNEDCDVAPMPLPRSSRGRKSPEPEQQGTRGKGRYNPYDDLIPLFNGINFDSAEIAEHSTPQRCRAPSRRPKAVGTARTACKGGQAATVTQGGSGDKKTGRCKYD</sequence>
<dbReference type="Proteomes" id="UP000027195">
    <property type="component" value="Unassembled WGS sequence"/>
</dbReference>
<feature type="compositionally biased region" description="Basic and acidic residues" evidence="1">
    <location>
        <begin position="438"/>
        <end position="448"/>
    </location>
</feature>
<feature type="region of interest" description="Disordered" evidence="1">
    <location>
        <begin position="189"/>
        <end position="222"/>
    </location>
</feature>
<feature type="region of interest" description="Disordered" evidence="1">
    <location>
        <begin position="400"/>
        <end position="448"/>
    </location>
</feature>
<dbReference type="HOGENOM" id="CLU_611085_0_0_1"/>
<accession>A0A067NCK0</accession>